<protein>
    <submittedName>
        <fullName evidence="1">Ankyrin repeat protein</fullName>
    </submittedName>
</protein>
<dbReference type="EMBL" id="MK072208">
    <property type="protein sequence ID" value="AYV80120.1"/>
    <property type="molecule type" value="Genomic_DNA"/>
</dbReference>
<accession>A0A3G4ZZ32</accession>
<proteinExistence type="predicted"/>
<sequence>MKYNEHKINKYNTRISLIDYYITKNIIKLIKKDYTFIQNNDYLLGLNNSLGKNSLNILLDNAEFSTLIRLINNNIYLLGFKNGSEKNLLQSLVPFDEFYPLINDFLTSNTDPSFTETIISEYDTYNNNFIDYCIELIKLNQDSNSNSNSNSESNKLTSLYDILENIYNYDKEEIHQIITKLCKHITNPTTLLQIIKYINPTFHDIYPDENNNTCIDYLILNDNIETLDYLINHIDHIYFVNFEENSIFILLNNIENNTITNPHAKLITIIFKILSKSNISNMKDMYNNSILIKLLKIFKLEVAVIRQYIPYFDIFEQNTSGVSIYDIIIEKYDYREIFNNNKYYNDSVIKHKDLTLVNHKFSIKKFLTNTNSGIFSSDALHNMIYTLIILQQNIGIITIPNIKITDSEYINHQNYLQQSNNDKDILGLTKLYFHNFNDYLPHLIIWKDITNYYINSQLITWLQNNNSSRTRFIYIKLSIISSNKIQGNIRHANLLLIDNEKKNHRTI</sequence>
<reference evidence="1" key="1">
    <citation type="submission" date="2018-10" db="EMBL/GenBank/DDBJ databases">
        <title>Hidden diversity of soil giant viruses.</title>
        <authorList>
            <person name="Schulz F."/>
            <person name="Alteio L."/>
            <person name="Goudeau D."/>
            <person name="Ryan E.M."/>
            <person name="Malmstrom R.R."/>
            <person name="Blanchard J."/>
            <person name="Woyke T."/>
        </authorList>
    </citation>
    <scope>NUCLEOTIDE SEQUENCE</scope>
    <source>
        <strain evidence="1">GAV1</strain>
    </source>
</reference>
<organism evidence="1">
    <name type="scientific">Gaeavirus sp</name>
    <dbReference type="NCBI Taxonomy" id="2487767"/>
    <lineage>
        <taxon>Viruses</taxon>
        <taxon>Varidnaviria</taxon>
        <taxon>Bamfordvirae</taxon>
        <taxon>Nucleocytoviricota</taxon>
        <taxon>Megaviricetes</taxon>
        <taxon>Imitervirales</taxon>
        <taxon>Mimiviridae</taxon>
        <taxon>Klosneuvirinae</taxon>
    </lineage>
</organism>
<name>A0A3G4ZZ32_9VIRU</name>
<evidence type="ECO:0000313" key="1">
    <source>
        <dbReference type="EMBL" id="AYV80120.1"/>
    </source>
</evidence>
<gene>
    <name evidence="1" type="ORF">Gaeavirus10_16</name>
</gene>